<name>A0AAV3YQG4_9GAST</name>
<dbReference type="EMBL" id="BLXT01001347">
    <property type="protein sequence ID" value="GFN84782.1"/>
    <property type="molecule type" value="Genomic_DNA"/>
</dbReference>
<dbReference type="Proteomes" id="UP000735302">
    <property type="component" value="Unassembled WGS sequence"/>
</dbReference>
<evidence type="ECO:0000256" key="1">
    <source>
        <dbReference type="SAM" id="MobiDB-lite"/>
    </source>
</evidence>
<organism evidence="2 3">
    <name type="scientific">Plakobranchus ocellatus</name>
    <dbReference type="NCBI Taxonomy" id="259542"/>
    <lineage>
        <taxon>Eukaryota</taxon>
        <taxon>Metazoa</taxon>
        <taxon>Spiralia</taxon>
        <taxon>Lophotrochozoa</taxon>
        <taxon>Mollusca</taxon>
        <taxon>Gastropoda</taxon>
        <taxon>Heterobranchia</taxon>
        <taxon>Euthyneura</taxon>
        <taxon>Panpulmonata</taxon>
        <taxon>Sacoglossa</taxon>
        <taxon>Placobranchoidea</taxon>
        <taxon>Plakobranchidae</taxon>
        <taxon>Plakobranchus</taxon>
    </lineage>
</organism>
<feature type="compositionally biased region" description="Low complexity" evidence="1">
    <location>
        <begin position="107"/>
        <end position="119"/>
    </location>
</feature>
<reference evidence="2 3" key="1">
    <citation type="journal article" date="2021" name="Elife">
        <title>Chloroplast acquisition without the gene transfer in kleptoplastic sea slugs, Plakobranchus ocellatus.</title>
        <authorList>
            <person name="Maeda T."/>
            <person name="Takahashi S."/>
            <person name="Yoshida T."/>
            <person name="Shimamura S."/>
            <person name="Takaki Y."/>
            <person name="Nagai Y."/>
            <person name="Toyoda A."/>
            <person name="Suzuki Y."/>
            <person name="Arimoto A."/>
            <person name="Ishii H."/>
            <person name="Satoh N."/>
            <person name="Nishiyama T."/>
            <person name="Hasebe M."/>
            <person name="Maruyama T."/>
            <person name="Minagawa J."/>
            <person name="Obokata J."/>
            <person name="Shigenobu S."/>
        </authorList>
    </citation>
    <scope>NUCLEOTIDE SEQUENCE [LARGE SCALE GENOMIC DNA]</scope>
</reference>
<gene>
    <name evidence="2" type="ORF">PoB_001128800</name>
</gene>
<dbReference type="AlphaFoldDB" id="A0AAV3YQG4"/>
<comment type="caution">
    <text evidence="2">The sequence shown here is derived from an EMBL/GenBank/DDBJ whole genome shotgun (WGS) entry which is preliminary data.</text>
</comment>
<keyword evidence="3" id="KW-1185">Reference proteome</keyword>
<proteinExistence type="predicted"/>
<evidence type="ECO:0000313" key="3">
    <source>
        <dbReference type="Proteomes" id="UP000735302"/>
    </source>
</evidence>
<feature type="region of interest" description="Disordered" evidence="1">
    <location>
        <begin position="105"/>
        <end position="135"/>
    </location>
</feature>
<accession>A0AAV3YQG4</accession>
<sequence length="135" mass="14392">MLNKAGIDTNVYKAHSTRAAASSAAARSIDIAQVLKTAGWSREQTFAKFYNKPSTYLLSCNPQEVSDLQEQLRDVMFYLEAQQKLAGGEGLGGVSKEELQESQVIVGAAASSSSTSSPQGAGGNSGKKSRRKPHR</sequence>
<evidence type="ECO:0000313" key="2">
    <source>
        <dbReference type="EMBL" id="GFN84782.1"/>
    </source>
</evidence>
<protein>
    <submittedName>
        <fullName evidence="2">Brca1-associated protein-like</fullName>
    </submittedName>
</protein>